<dbReference type="PANTHER" id="PTHR24211:SF22">
    <property type="entry name" value="TESTIN"/>
    <property type="match status" value="1"/>
</dbReference>
<dbReference type="PANTHER" id="PTHR24211">
    <property type="entry name" value="LIM DOMAIN-CONTAINING PROTEIN"/>
    <property type="match status" value="1"/>
</dbReference>
<keyword evidence="4 5" id="KW-0440">LIM domain</keyword>
<dbReference type="GO" id="GO:0046872">
    <property type="term" value="F:metal ion binding"/>
    <property type="evidence" value="ECO:0007669"/>
    <property type="project" value="UniProtKB-KW"/>
</dbReference>
<dbReference type="InterPro" id="IPR001781">
    <property type="entry name" value="Znf_LIM"/>
</dbReference>
<dbReference type="Gene3D" id="2.10.110.10">
    <property type="entry name" value="Cysteine Rich Protein"/>
    <property type="match status" value="2"/>
</dbReference>
<evidence type="ECO:0000313" key="8">
    <source>
        <dbReference type="WBParaSite" id="jg21224.1"/>
    </source>
</evidence>
<dbReference type="SUPFAM" id="SSF57716">
    <property type="entry name" value="Glucocorticoid receptor-like (DNA-binding domain)"/>
    <property type="match status" value="1"/>
</dbReference>
<dbReference type="WBParaSite" id="jg21224.1">
    <property type="protein sequence ID" value="jg21224.1"/>
    <property type="gene ID" value="jg21224"/>
</dbReference>
<keyword evidence="1 5" id="KW-0479">Metal-binding</keyword>
<evidence type="ECO:0000256" key="5">
    <source>
        <dbReference type="PROSITE-ProRule" id="PRU00125"/>
    </source>
</evidence>
<name>A0A915DLF4_9BILA</name>
<keyword evidence="3 5" id="KW-0862">Zinc</keyword>
<feature type="domain" description="LIM zinc-binding" evidence="6">
    <location>
        <begin position="30"/>
        <end position="135"/>
    </location>
</feature>
<reference evidence="8" key="1">
    <citation type="submission" date="2022-11" db="UniProtKB">
        <authorList>
            <consortium name="WormBaseParasite"/>
        </authorList>
    </citation>
    <scope>IDENTIFICATION</scope>
</reference>
<keyword evidence="7" id="KW-1185">Reference proteome</keyword>
<evidence type="ECO:0000256" key="4">
    <source>
        <dbReference type="ARBA" id="ARBA00023038"/>
    </source>
</evidence>
<dbReference type="FunFam" id="2.10.110.10:FF:000005">
    <property type="entry name" value="Testin isoform 1"/>
    <property type="match status" value="1"/>
</dbReference>
<evidence type="ECO:0000256" key="3">
    <source>
        <dbReference type="ARBA" id="ARBA00022833"/>
    </source>
</evidence>
<dbReference type="AlphaFoldDB" id="A0A915DLF4"/>
<dbReference type="PROSITE" id="PS00478">
    <property type="entry name" value="LIM_DOMAIN_1"/>
    <property type="match status" value="1"/>
</dbReference>
<keyword evidence="2" id="KW-0677">Repeat</keyword>
<evidence type="ECO:0000259" key="6">
    <source>
        <dbReference type="PROSITE" id="PS50023"/>
    </source>
</evidence>
<evidence type="ECO:0000256" key="2">
    <source>
        <dbReference type="ARBA" id="ARBA00022737"/>
    </source>
</evidence>
<evidence type="ECO:0000313" key="7">
    <source>
        <dbReference type="Proteomes" id="UP000887574"/>
    </source>
</evidence>
<organism evidence="7 8">
    <name type="scientific">Ditylenchus dipsaci</name>
    <dbReference type="NCBI Taxonomy" id="166011"/>
    <lineage>
        <taxon>Eukaryota</taxon>
        <taxon>Metazoa</taxon>
        <taxon>Ecdysozoa</taxon>
        <taxon>Nematoda</taxon>
        <taxon>Chromadorea</taxon>
        <taxon>Rhabditida</taxon>
        <taxon>Tylenchina</taxon>
        <taxon>Tylenchomorpha</taxon>
        <taxon>Sphaerularioidea</taxon>
        <taxon>Anguinidae</taxon>
        <taxon>Anguininae</taxon>
        <taxon>Ditylenchus</taxon>
    </lineage>
</organism>
<accession>A0A915DLF4</accession>
<protein>
    <submittedName>
        <fullName evidence="8">LIM zinc-binding domain-containing protein</fullName>
    </submittedName>
</protein>
<dbReference type="PROSITE" id="PS50023">
    <property type="entry name" value="LIM_DOMAIN_2"/>
    <property type="match status" value="1"/>
</dbReference>
<dbReference type="InterPro" id="IPR047120">
    <property type="entry name" value="Pk/Esn/Tes"/>
</dbReference>
<dbReference type="Pfam" id="PF00412">
    <property type="entry name" value="LIM"/>
    <property type="match status" value="2"/>
</dbReference>
<sequence length="135" mass="15535">MDSLRRSGTLDVSADGQYYCGRHYGEKVYPRCSGCDELIFAKEYTFAEEKSWHVDHFCCFGCDLHLGGHRYMCLACKNKIAPFDSRVSHKEFHWHANAACFKCKNCSMSLANQKFLLKDEHVFCCADCKTQFFAS</sequence>
<proteinExistence type="predicted"/>
<evidence type="ECO:0000256" key="1">
    <source>
        <dbReference type="ARBA" id="ARBA00022723"/>
    </source>
</evidence>
<dbReference type="SMART" id="SM00132">
    <property type="entry name" value="LIM"/>
    <property type="match status" value="2"/>
</dbReference>
<dbReference type="Proteomes" id="UP000887574">
    <property type="component" value="Unplaced"/>
</dbReference>